<dbReference type="EMBL" id="JBBJCI010000141">
    <property type="protein sequence ID" value="KAK7242669.1"/>
    <property type="molecule type" value="Genomic_DNA"/>
</dbReference>
<evidence type="ECO:0000259" key="2">
    <source>
        <dbReference type="Pfam" id="PF01408"/>
    </source>
</evidence>
<evidence type="ECO:0000259" key="3">
    <source>
        <dbReference type="Pfam" id="PF22725"/>
    </source>
</evidence>
<comment type="similarity">
    <text evidence="1">Belongs to the Gfo/Idh/MocA family.</text>
</comment>
<dbReference type="Pfam" id="PF22725">
    <property type="entry name" value="GFO_IDH_MocA_C3"/>
    <property type="match status" value="1"/>
</dbReference>
<dbReference type="SUPFAM" id="SSF51735">
    <property type="entry name" value="NAD(P)-binding Rossmann-fold domains"/>
    <property type="match status" value="1"/>
</dbReference>
<accession>A0ABR1G230</accession>
<comment type="caution">
    <text evidence="4">The sequence shown here is derived from an EMBL/GenBank/DDBJ whole genome shotgun (WGS) entry which is preliminary data.</text>
</comment>
<dbReference type="InterPro" id="IPR055170">
    <property type="entry name" value="GFO_IDH_MocA-like_dom"/>
</dbReference>
<reference evidence="4 5" key="1">
    <citation type="submission" date="2024-03" db="EMBL/GenBank/DDBJ databases">
        <title>Aureococcus anophagefferens CCMP1851 and Kratosvirus quantuckense: Draft genome of a second virus-susceptible host strain in the model system.</title>
        <authorList>
            <person name="Chase E."/>
            <person name="Truchon A.R."/>
            <person name="Schepens W."/>
            <person name="Wilhelm S.W."/>
        </authorList>
    </citation>
    <scope>NUCLEOTIDE SEQUENCE [LARGE SCALE GENOMIC DNA]</scope>
    <source>
        <strain evidence="4 5">CCMP1851</strain>
    </source>
</reference>
<dbReference type="InterPro" id="IPR036291">
    <property type="entry name" value="NAD(P)-bd_dom_sf"/>
</dbReference>
<evidence type="ECO:0000256" key="1">
    <source>
        <dbReference type="ARBA" id="ARBA00010928"/>
    </source>
</evidence>
<dbReference type="SUPFAM" id="SSF55347">
    <property type="entry name" value="Glyceraldehyde-3-phosphate dehydrogenase-like, C-terminal domain"/>
    <property type="match status" value="1"/>
</dbReference>
<proteinExistence type="inferred from homology"/>
<sequence length="351" mass="36877">MAAFRSPKVDGEVRWGIIGCGDVTEKKSGPALQQAARSKLVAVMRRDVAKAEDYAKRHHVPKFYGDVDALLADEEVNAVYVATPPGSHLELALRVAAAGLPLYVEKPAARTAWECEAMAAAFEKKHLPLFVAYYRRAYPRYASLKAAIAAGKLGALKSVAYTFRKPAPPPGGATPWRLNAKASGGGLFLDVGSHAVDLLEFVLGEALADVAGSARGSPGEVERAVSLTFRAAGAAGEATWDFEADGDEDSLVIAGDALVARCPAVMNGVDVVYERPDGTEVARETFPAPSPVQGPLVQTVVDALLDGAACPSTAASSMRCSTIIDAALDAYYGGRGDAGVPFWDRPATWSS</sequence>
<dbReference type="InterPro" id="IPR000683">
    <property type="entry name" value="Gfo/Idh/MocA-like_OxRdtase_N"/>
</dbReference>
<protein>
    <submittedName>
        <fullName evidence="4">D-xylose 1-dehydrogenase</fullName>
    </submittedName>
</protein>
<dbReference type="Proteomes" id="UP001363151">
    <property type="component" value="Unassembled WGS sequence"/>
</dbReference>
<evidence type="ECO:0000313" key="4">
    <source>
        <dbReference type="EMBL" id="KAK7242669.1"/>
    </source>
</evidence>
<gene>
    <name evidence="4" type="ORF">SO694_00016311</name>
</gene>
<keyword evidence="5" id="KW-1185">Reference proteome</keyword>
<dbReference type="InterPro" id="IPR052515">
    <property type="entry name" value="Gfo/Idh/MocA_Oxidoreductase"/>
</dbReference>
<dbReference type="Pfam" id="PF01408">
    <property type="entry name" value="GFO_IDH_MocA"/>
    <property type="match status" value="1"/>
</dbReference>
<organism evidence="4 5">
    <name type="scientific">Aureococcus anophagefferens</name>
    <name type="common">Harmful bloom alga</name>
    <dbReference type="NCBI Taxonomy" id="44056"/>
    <lineage>
        <taxon>Eukaryota</taxon>
        <taxon>Sar</taxon>
        <taxon>Stramenopiles</taxon>
        <taxon>Ochrophyta</taxon>
        <taxon>Pelagophyceae</taxon>
        <taxon>Pelagomonadales</taxon>
        <taxon>Pelagomonadaceae</taxon>
        <taxon>Aureococcus</taxon>
    </lineage>
</organism>
<feature type="domain" description="GFO/IDH/MocA-like oxidoreductase" evidence="3">
    <location>
        <begin position="141"/>
        <end position="256"/>
    </location>
</feature>
<evidence type="ECO:0000313" key="5">
    <source>
        <dbReference type="Proteomes" id="UP001363151"/>
    </source>
</evidence>
<dbReference type="Gene3D" id="3.40.50.720">
    <property type="entry name" value="NAD(P)-binding Rossmann-like Domain"/>
    <property type="match status" value="1"/>
</dbReference>
<feature type="domain" description="Gfo/Idh/MocA-like oxidoreductase N-terminal" evidence="2">
    <location>
        <begin position="13"/>
        <end position="133"/>
    </location>
</feature>
<dbReference type="PANTHER" id="PTHR43249">
    <property type="entry name" value="UDP-N-ACETYL-2-AMINO-2-DEOXY-D-GLUCURONATE OXIDASE"/>
    <property type="match status" value="1"/>
</dbReference>
<dbReference type="PANTHER" id="PTHR43249:SF1">
    <property type="entry name" value="D-GLUCOSIDE 3-DEHYDROGENASE"/>
    <property type="match status" value="1"/>
</dbReference>
<name>A0ABR1G230_AURAN</name>
<dbReference type="Gene3D" id="3.30.360.10">
    <property type="entry name" value="Dihydrodipicolinate Reductase, domain 2"/>
    <property type="match status" value="1"/>
</dbReference>